<evidence type="ECO:0000256" key="2">
    <source>
        <dbReference type="SAM" id="Phobius"/>
    </source>
</evidence>
<keyword evidence="2" id="KW-0812">Transmembrane</keyword>
<dbReference type="SUPFAM" id="SSF81321">
    <property type="entry name" value="Family A G protein-coupled receptor-like"/>
    <property type="match status" value="1"/>
</dbReference>
<feature type="region of interest" description="Disordered" evidence="1">
    <location>
        <begin position="96"/>
        <end position="120"/>
    </location>
</feature>
<feature type="chain" id="PRO_5004715715" description="G-protein coupled receptors family 1 profile domain-containing protein" evidence="3">
    <location>
        <begin position="24"/>
        <end position="488"/>
    </location>
</feature>
<feature type="region of interest" description="Disordered" evidence="1">
    <location>
        <begin position="244"/>
        <end position="265"/>
    </location>
</feature>
<feature type="transmembrane region" description="Helical" evidence="2">
    <location>
        <begin position="319"/>
        <end position="337"/>
    </location>
</feature>
<dbReference type="OrthoDB" id="10011262at2759"/>
<accession>V3Z1K3</accession>
<evidence type="ECO:0000313" key="4">
    <source>
        <dbReference type="EMBL" id="ESO84408.1"/>
    </source>
</evidence>
<gene>
    <name evidence="4" type="ORF">LOTGIDRAFT_168863</name>
</gene>
<keyword evidence="2" id="KW-0472">Membrane</keyword>
<dbReference type="PANTHER" id="PTHR46641:SF2">
    <property type="entry name" value="FMRFAMIDE RECEPTOR"/>
    <property type="match status" value="1"/>
</dbReference>
<organism evidence="4 5">
    <name type="scientific">Lottia gigantea</name>
    <name type="common">Giant owl limpet</name>
    <dbReference type="NCBI Taxonomy" id="225164"/>
    <lineage>
        <taxon>Eukaryota</taxon>
        <taxon>Metazoa</taxon>
        <taxon>Spiralia</taxon>
        <taxon>Lophotrochozoa</taxon>
        <taxon>Mollusca</taxon>
        <taxon>Gastropoda</taxon>
        <taxon>Patellogastropoda</taxon>
        <taxon>Lottioidea</taxon>
        <taxon>Lottiidae</taxon>
        <taxon>Lottia</taxon>
    </lineage>
</organism>
<dbReference type="Proteomes" id="UP000030746">
    <property type="component" value="Unassembled WGS sequence"/>
</dbReference>
<dbReference type="KEGG" id="lgi:LOTGIDRAFT_168863"/>
<sequence length="488" mass="53347">MSLTIRITLLVMILFVYQGFIGSEITTVENSTNLLEEGFHQISTAIPDGEFLEKSNRAQIVYNDLTYSSMKNPLDGLLSTTVVPNEEHSVTNVGTEVTVKSPSSTKLQPNDNTTEENSEPVVPTISTSVFLDAKDLKILENTSIRYEPTTEEPKAFANGTASGVSSNTMELNNDGLVSATGDTSANGSVTSEVSTDAVELNSRSGGLVSTTEDPKVFANGTFTSEVSTDAMELNSKSDELVSATDNPKAFANGSGSSEASSEDKDIYGSLVSETTERKAAVNESVTTKASTDVVDSDAKYDGLISEEVWNPFNDIVGDMWLPICAVGIVANIFNIIVFMDQRMRNATSYYLTAISVFQISYIISSTVTKTHQLIYGDLGQRSTKFFYEGAIYVNNYIGVVFSRAGFCMVMVVSLERMMAIVFPLRRARSSCTQCFLLFWGKAVEGWRLKASVWKRWKANYDPKRPEGRNFSMGKPPVATELEGVDIYS</sequence>
<dbReference type="GeneID" id="20240985"/>
<name>V3Z1K3_LOTGI</name>
<feature type="compositionally biased region" description="Polar residues" evidence="1">
    <location>
        <begin position="96"/>
        <end position="112"/>
    </location>
</feature>
<reference evidence="4 5" key="1">
    <citation type="journal article" date="2013" name="Nature">
        <title>Insights into bilaterian evolution from three spiralian genomes.</title>
        <authorList>
            <person name="Simakov O."/>
            <person name="Marletaz F."/>
            <person name="Cho S.J."/>
            <person name="Edsinger-Gonzales E."/>
            <person name="Havlak P."/>
            <person name="Hellsten U."/>
            <person name="Kuo D.H."/>
            <person name="Larsson T."/>
            <person name="Lv J."/>
            <person name="Arendt D."/>
            <person name="Savage R."/>
            <person name="Osoegawa K."/>
            <person name="de Jong P."/>
            <person name="Grimwood J."/>
            <person name="Chapman J.A."/>
            <person name="Shapiro H."/>
            <person name="Aerts A."/>
            <person name="Otillar R.P."/>
            <person name="Terry A.Y."/>
            <person name="Boore J.L."/>
            <person name="Grigoriev I.V."/>
            <person name="Lindberg D.R."/>
            <person name="Seaver E.C."/>
            <person name="Weisblat D.A."/>
            <person name="Putnam N.H."/>
            <person name="Rokhsar D.S."/>
        </authorList>
    </citation>
    <scope>NUCLEOTIDE SEQUENCE [LARGE SCALE GENOMIC DNA]</scope>
</reference>
<protein>
    <recommendedName>
        <fullName evidence="6">G-protein coupled receptors family 1 profile domain-containing protein</fullName>
    </recommendedName>
</protein>
<keyword evidence="3" id="KW-0732">Signal</keyword>
<evidence type="ECO:0000256" key="3">
    <source>
        <dbReference type="SAM" id="SignalP"/>
    </source>
</evidence>
<evidence type="ECO:0000313" key="5">
    <source>
        <dbReference type="Proteomes" id="UP000030746"/>
    </source>
</evidence>
<proteinExistence type="predicted"/>
<feature type="signal peptide" evidence="3">
    <location>
        <begin position="1"/>
        <end position="23"/>
    </location>
</feature>
<dbReference type="RefSeq" id="XP_009065010.1">
    <property type="nucleotide sequence ID" value="XM_009066762.1"/>
</dbReference>
<dbReference type="Gene3D" id="1.20.1070.10">
    <property type="entry name" value="Rhodopsin 7-helix transmembrane proteins"/>
    <property type="match status" value="1"/>
</dbReference>
<dbReference type="EMBL" id="KB203534">
    <property type="protein sequence ID" value="ESO84408.1"/>
    <property type="molecule type" value="Genomic_DNA"/>
</dbReference>
<evidence type="ECO:0000256" key="1">
    <source>
        <dbReference type="SAM" id="MobiDB-lite"/>
    </source>
</evidence>
<keyword evidence="5" id="KW-1185">Reference proteome</keyword>
<dbReference type="AlphaFoldDB" id="V3Z1K3"/>
<keyword evidence="2" id="KW-1133">Transmembrane helix</keyword>
<dbReference type="CTD" id="20240985"/>
<evidence type="ECO:0008006" key="6">
    <source>
        <dbReference type="Google" id="ProtNLM"/>
    </source>
</evidence>
<dbReference type="InterPro" id="IPR052954">
    <property type="entry name" value="GPCR-Ligand_Int"/>
</dbReference>
<feature type="transmembrane region" description="Helical" evidence="2">
    <location>
        <begin position="396"/>
        <end position="414"/>
    </location>
</feature>
<dbReference type="PANTHER" id="PTHR46641">
    <property type="entry name" value="FMRFAMIDE RECEPTOR-RELATED"/>
    <property type="match status" value="1"/>
</dbReference>
<dbReference type="HOGENOM" id="CLU_559337_0_0_1"/>